<reference evidence="2 3" key="1">
    <citation type="submission" date="2021-06" db="EMBL/GenBank/DDBJ databases">
        <title>Caerostris extrusa draft genome.</title>
        <authorList>
            <person name="Kono N."/>
            <person name="Arakawa K."/>
        </authorList>
    </citation>
    <scope>NUCLEOTIDE SEQUENCE [LARGE SCALE GENOMIC DNA]</scope>
</reference>
<comment type="caution">
    <text evidence="2">The sequence shown here is derived from an EMBL/GenBank/DDBJ whole genome shotgun (WGS) entry which is preliminary data.</text>
</comment>
<gene>
    <name evidence="2" type="ORF">CEXT_668441</name>
</gene>
<accession>A0AAV4UBF5</accession>
<dbReference type="AlphaFoldDB" id="A0AAV4UBF5"/>
<protein>
    <submittedName>
        <fullName evidence="2">Uncharacterized protein</fullName>
    </submittedName>
</protein>
<name>A0AAV4UBF5_CAEEX</name>
<evidence type="ECO:0000313" key="3">
    <source>
        <dbReference type="Proteomes" id="UP001054945"/>
    </source>
</evidence>
<dbReference type="EMBL" id="BPLR01012603">
    <property type="protein sequence ID" value="GIY55087.1"/>
    <property type="molecule type" value="Genomic_DNA"/>
</dbReference>
<feature type="region of interest" description="Disordered" evidence="1">
    <location>
        <begin position="29"/>
        <end position="55"/>
    </location>
</feature>
<proteinExistence type="predicted"/>
<feature type="compositionally biased region" description="Basic residues" evidence="1">
    <location>
        <begin position="34"/>
        <end position="47"/>
    </location>
</feature>
<evidence type="ECO:0000313" key="2">
    <source>
        <dbReference type="EMBL" id="GIY55087.1"/>
    </source>
</evidence>
<evidence type="ECO:0000256" key="1">
    <source>
        <dbReference type="SAM" id="MobiDB-lite"/>
    </source>
</evidence>
<dbReference type="Proteomes" id="UP001054945">
    <property type="component" value="Unassembled WGS sequence"/>
</dbReference>
<keyword evidence="3" id="KW-1185">Reference proteome</keyword>
<sequence length="111" mass="13150">MLKTNPDQLMRDVWRKLICISWRIPKHNESAGKQKGKACYRNKKGRDKKREKEQRGRMRLAFGNKHKIKRWASSKDRGAKVNGFVEDDTRIRMLGSFLSMRKLDALYITLK</sequence>
<organism evidence="2 3">
    <name type="scientific">Caerostris extrusa</name>
    <name type="common">Bark spider</name>
    <name type="synonym">Caerostris bankana</name>
    <dbReference type="NCBI Taxonomy" id="172846"/>
    <lineage>
        <taxon>Eukaryota</taxon>
        <taxon>Metazoa</taxon>
        <taxon>Ecdysozoa</taxon>
        <taxon>Arthropoda</taxon>
        <taxon>Chelicerata</taxon>
        <taxon>Arachnida</taxon>
        <taxon>Araneae</taxon>
        <taxon>Araneomorphae</taxon>
        <taxon>Entelegynae</taxon>
        <taxon>Araneoidea</taxon>
        <taxon>Araneidae</taxon>
        <taxon>Caerostris</taxon>
    </lineage>
</organism>